<feature type="region of interest" description="Disordered" evidence="1">
    <location>
        <begin position="1"/>
        <end position="39"/>
    </location>
</feature>
<proteinExistence type="predicted"/>
<gene>
    <name evidence="2" type="ORF">AVDCRST_MAG03-2019</name>
</gene>
<evidence type="ECO:0000313" key="2">
    <source>
        <dbReference type="EMBL" id="CAA9413332.1"/>
    </source>
</evidence>
<dbReference type="EMBL" id="CADCUT010000125">
    <property type="protein sequence ID" value="CAA9413332.1"/>
    <property type="molecule type" value="Genomic_DNA"/>
</dbReference>
<reference evidence="2" key="1">
    <citation type="submission" date="2020-02" db="EMBL/GenBank/DDBJ databases">
        <authorList>
            <person name="Meier V. D."/>
        </authorList>
    </citation>
    <scope>NUCLEOTIDE SEQUENCE</scope>
    <source>
        <strain evidence="2">AVDCRST_MAG03</strain>
    </source>
</reference>
<protein>
    <submittedName>
        <fullName evidence="2">Uncharacterized protein</fullName>
    </submittedName>
</protein>
<dbReference type="AlphaFoldDB" id="A0A6J4PL63"/>
<sequence>CDTGHRRPRPSPANTTASCPTRRGPRARASTPTLQPIGC</sequence>
<name>A0A6J4PL63_9ACTN</name>
<organism evidence="2">
    <name type="scientific">uncultured Rubrobacteraceae bacterium</name>
    <dbReference type="NCBI Taxonomy" id="349277"/>
    <lineage>
        <taxon>Bacteria</taxon>
        <taxon>Bacillati</taxon>
        <taxon>Actinomycetota</taxon>
        <taxon>Rubrobacteria</taxon>
        <taxon>Rubrobacterales</taxon>
        <taxon>Rubrobacteraceae</taxon>
        <taxon>environmental samples</taxon>
    </lineage>
</organism>
<evidence type="ECO:0000256" key="1">
    <source>
        <dbReference type="SAM" id="MobiDB-lite"/>
    </source>
</evidence>
<accession>A0A6J4PL63</accession>
<feature type="compositionally biased region" description="Polar residues" evidence="1">
    <location>
        <begin position="30"/>
        <end position="39"/>
    </location>
</feature>
<feature type="non-terminal residue" evidence="2">
    <location>
        <position position="39"/>
    </location>
</feature>
<feature type="non-terminal residue" evidence="2">
    <location>
        <position position="1"/>
    </location>
</feature>